<evidence type="ECO:0000313" key="4">
    <source>
        <dbReference type="Proteomes" id="UP000241818"/>
    </source>
</evidence>
<dbReference type="InterPro" id="IPR000467">
    <property type="entry name" value="G_patch_dom"/>
</dbReference>
<dbReference type="GeneID" id="36572258"/>
<name>A0A2T3BA31_AMORE</name>
<evidence type="ECO:0000256" key="1">
    <source>
        <dbReference type="SAM" id="MobiDB-lite"/>
    </source>
</evidence>
<reference evidence="3 4" key="1">
    <citation type="journal article" date="2018" name="New Phytol.">
        <title>Comparative genomics and transcriptomics depict ericoid mycorrhizal fungi as versatile saprotrophs and plant mutualists.</title>
        <authorList>
            <person name="Martino E."/>
            <person name="Morin E."/>
            <person name="Grelet G.A."/>
            <person name="Kuo A."/>
            <person name="Kohler A."/>
            <person name="Daghino S."/>
            <person name="Barry K.W."/>
            <person name="Cichocki N."/>
            <person name="Clum A."/>
            <person name="Dockter R.B."/>
            <person name="Hainaut M."/>
            <person name="Kuo R.C."/>
            <person name="LaButti K."/>
            <person name="Lindahl B.D."/>
            <person name="Lindquist E.A."/>
            <person name="Lipzen A."/>
            <person name="Khouja H.R."/>
            <person name="Magnuson J."/>
            <person name="Murat C."/>
            <person name="Ohm R.A."/>
            <person name="Singer S.W."/>
            <person name="Spatafora J.W."/>
            <person name="Wang M."/>
            <person name="Veneault-Fourrey C."/>
            <person name="Henrissat B."/>
            <person name="Grigoriev I.V."/>
            <person name="Martin F.M."/>
            <person name="Perotto S."/>
        </authorList>
    </citation>
    <scope>NUCLEOTIDE SEQUENCE [LARGE SCALE GENOMIC DNA]</scope>
    <source>
        <strain evidence="3 4">ATCC 22711</strain>
    </source>
</reference>
<organism evidence="3 4">
    <name type="scientific">Amorphotheca resinae ATCC 22711</name>
    <dbReference type="NCBI Taxonomy" id="857342"/>
    <lineage>
        <taxon>Eukaryota</taxon>
        <taxon>Fungi</taxon>
        <taxon>Dikarya</taxon>
        <taxon>Ascomycota</taxon>
        <taxon>Pezizomycotina</taxon>
        <taxon>Leotiomycetes</taxon>
        <taxon>Helotiales</taxon>
        <taxon>Amorphothecaceae</taxon>
        <taxon>Amorphotheca</taxon>
    </lineage>
</organism>
<gene>
    <name evidence="3" type="ORF">M430DRAFT_198837</name>
</gene>
<dbReference type="Proteomes" id="UP000241818">
    <property type="component" value="Unassembled WGS sequence"/>
</dbReference>
<accession>A0A2T3BA31</accession>
<dbReference type="InterPro" id="IPR051189">
    <property type="entry name" value="Splicing_assoc_domain"/>
</dbReference>
<evidence type="ECO:0000313" key="3">
    <source>
        <dbReference type="EMBL" id="PSS25139.1"/>
    </source>
</evidence>
<dbReference type="PANTHER" id="PTHR14195">
    <property type="entry name" value="G PATCH DOMAIN CONTAINING PROTEIN 2"/>
    <property type="match status" value="1"/>
</dbReference>
<keyword evidence="4" id="KW-1185">Reference proteome</keyword>
<dbReference type="AlphaFoldDB" id="A0A2T3BA31"/>
<dbReference type="EMBL" id="KZ679007">
    <property type="protein sequence ID" value="PSS25139.1"/>
    <property type="molecule type" value="Genomic_DNA"/>
</dbReference>
<dbReference type="Pfam" id="PF01585">
    <property type="entry name" value="G-patch"/>
    <property type="match status" value="1"/>
</dbReference>
<feature type="region of interest" description="Disordered" evidence="1">
    <location>
        <begin position="76"/>
        <end position="151"/>
    </location>
</feature>
<dbReference type="InParanoid" id="A0A2T3BA31"/>
<dbReference type="RefSeq" id="XP_024723738.1">
    <property type="nucleotide sequence ID" value="XM_024864177.1"/>
</dbReference>
<dbReference type="SMART" id="SM00443">
    <property type="entry name" value="G_patch"/>
    <property type="match status" value="1"/>
</dbReference>
<feature type="compositionally biased region" description="Basic and acidic residues" evidence="1">
    <location>
        <begin position="1"/>
        <end position="19"/>
    </location>
</feature>
<sequence length="256" mass="27003">MTKAELKAQETNRLRDKLTESLVNNKENKARETADQLARLTGEKVSDILTDLALPTQVSSPPSLSLHPSFHLTRATSQNKTPKPKGSRQMPSHPAPPKTTSSSRLNPATKPFIPTQPAAMNPKPRKGATPYNREGAIVGGSAPALSTSSKGHKMLEKMGWTAGSGLGREGREMGRLDPVEVVVKTSRMGVGMMQNVGGDAPLVGNGSWEDAGIGGVDAGAGSWGWNDGVKSADGDGGVGWMTAEEWKQLWSGANGL</sequence>
<evidence type="ECO:0000259" key="2">
    <source>
        <dbReference type="PROSITE" id="PS50174"/>
    </source>
</evidence>
<protein>
    <recommendedName>
        <fullName evidence="2">G-patch domain-containing protein</fullName>
    </recommendedName>
</protein>
<feature type="region of interest" description="Disordered" evidence="1">
    <location>
        <begin position="1"/>
        <end position="35"/>
    </location>
</feature>
<dbReference type="PROSITE" id="PS50174">
    <property type="entry name" value="G_PATCH"/>
    <property type="match status" value="1"/>
</dbReference>
<dbReference type="STRING" id="857342.A0A2T3BA31"/>
<proteinExistence type="predicted"/>
<feature type="domain" description="G-patch" evidence="2">
    <location>
        <begin position="147"/>
        <end position="195"/>
    </location>
</feature>
<dbReference type="GO" id="GO:0003676">
    <property type="term" value="F:nucleic acid binding"/>
    <property type="evidence" value="ECO:0007669"/>
    <property type="project" value="InterPro"/>
</dbReference>